<evidence type="ECO:0008006" key="4">
    <source>
        <dbReference type="Google" id="ProtNLM"/>
    </source>
</evidence>
<gene>
    <name evidence="2" type="ORF">MEDL_59451</name>
</gene>
<comment type="caution">
    <text evidence="2">The sequence shown here is derived from an EMBL/GenBank/DDBJ whole genome shotgun (WGS) entry which is preliminary data.</text>
</comment>
<evidence type="ECO:0000313" key="2">
    <source>
        <dbReference type="EMBL" id="CAG2247555.1"/>
    </source>
</evidence>
<sequence length="204" mass="23327">MNLILVFSVYVLCVILVAGKPNPPKDVKINAIGKNANISWTISKNKWKTTFIVLVDSEGKKVLFNSKHNHKYVRFPQTSYEIVNLTLCAEYVVTVIYRYNRDQWSNKTKQHFWMTNKTFTADINQNVTLSWTTSLTELFNVHPPFNSTIIYNVHIGGTIILNSKGGKYIFEDNPKDVKAINITVIHVNKIDAGLYSAKTIQLEM</sequence>
<dbReference type="Proteomes" id="UP000683360">
    <property type="component" value="Unassembled WGS sequence"/>
</dbReference>
<dbReference type="Gene3D" id="2.60.40.10">
    <property type="entry name" value="Immunoglobulins"/>
    <property type="match status" value="1"/>
</dbReference>
<name>A0A8S3UZH0_MYTED</name>
<keyword evidence="1" id="KW-0732">Signal</keyword>
<reference evidence="2" key="1">
    <citation type="submission" date="2021-03" db="EMBL/GenBank/DDBJ databases">
        <authorList>
            <person name="Bekaert M."/>
        </authorList>
    </citation>
    <scope>NUCLEOTIDE SEQUENCE</scope>
</reference>
<feature type="chain" id="PRO_5035888526" description="Fibronectin type-III domain-containing protein" evidence="1">
    <location>
        <begin position="20"/>
        <end position="204"/>
    </location>
</feature>
<proteinExistence type="predicted"/>
<keyword evidence="3" id="KW-1185">Reference proteome</keyword>
<dbReference type="EMBL" id="CAJPWZ010002910">
    <property type="protein sequence ID" value="CAG2247555.1"/>
    <property type="molecule type" value="Genomic_DNA"/>
</dbReference>
<evidence type="ECO:0000313" key="3">
    <source>
        <dbReference type="Proteomes" id="UP000683360"/>
    </source>
</evidence>
<dbReference type="InterPro" id="IPR013783">
    <property type="entry name" value="Ig-like_fold"/>
</dbReference>
<organism evidence="2 3">
    <name type="scientific">Mytilus edulis</name>
    <name type="common">Blue mussel</name>
    <dbReference type="NCBI Taxonomy" id="6550"/>
    <lineage>
        <taxon>Eukaryota</taxon>
        <taxon>Metazoa</taxon>
        <taxon>Spiralia</taxon>
        <taxon>Lophotrochozoa</taxon>
        <taxon>Mollusca</taxon>
        <taxon>Bivalvia</taxon>
        <taxon>Autobranchia</taxon>
        <taxon>Pteriomorphia</taxon>
        <taxon>Mytilida</taxon>
        <taxon>Mytiloidea</taxon>
        <taxon>Mytilidae</taxon>
        <taxon>Mytilinae</taxon>
        <taxon>Mytilus</taxon>
    </lineage>
</organism>
<dbReference type="SUPFAM" id="SSF49265">
    <property type="entry name" value="Fibronectin type III"/>
    <property type="match status" value="1"/>
</dbReference>
<accession>A0A8S3UZH0</accession>
<dbReference type="InterPro" id="IPR036116">
    <property type="entry name" value="FN3_sf"/>
</dbReference>
<protein>
    <recommendedName>
        <fullName evidence="4">Fibronectin type-III domain-containing protein</fullName>
    </recommendedName>
</protein>
<dbReference type="AlphaFoldDB" id="A0A8S3UZH0"/>
<evidence type="ECO:0000256" key="1">
    <source>
        <dbReference type="SAM" id="SignalP"/>
    </source>
</evidence>
<feature type="signal peptide" evidence="1">
    <location>
        <begin position="1"/>
        <end position="19"/>
    </location>
</feature>